<dbReference type="GO" id="GO:0016020">
    <property type="term" value="C:membrane"/>
    <property type="evidence" value="ECO:0007669"/>
    <property type="project" value="TreeGrafter"/>
</dbReference>
<proteinExistence type="predicted"/>
<sequence length="226" mass="24484">MDGSAVGGYGSEVLVVKAFVVGSNLDIDDGDDEVGAKVGLFEEAGVAGGFEAEELRGASGVEVRIMSKLKLNRGFALLSLDRMVDGREKERQEAGEVRVGEIIRKYYEKLSRVFLVISTIIASLSFTAAINPPGGYKGKGIAFLRENDNFKKFMLFDLLAFGFSSSSIIIHCLAAYLSATRTTYPRQLAYLLTFVSILSMTLAFWSGIIAVYGAKTRSNSDTTTIT</sequence>
<name>A0A8J4QUJ4_9ROSI</name>
<accession>A0A8J4QUJ4</accession>
<feature type="transmembrane region" description="Helical" evidence="1">
    <location>
        <begin position="153"/>
        <end position="177"/>
    </location>
</feature>
<organism evidence="3 4">
    <name type="scientific">Castanea mollissima</name>
    <name type="common">Chinese chestnut</name>
    <dbReference type="NCBI Taxonomy" id="60419"/>
    <lineage>
        <taxon>Eukaryota</taxon>
        <taxon>Viridiplantae</taxon>
        <taxon>Streptophyta</taxon>
        <taxon>Embryophyta</taxon>
        <taxon>Tracheophyta</taxon>
        <taxon>Spermatophyta</taxon>
        <taxon>Magnoliopsida</taxon>
        <taxon>eudicotyledons</taxon>
        <taxon>Gunneridae</taxon>
        <taxon>Pentapetalae</taxon>
        <taxon>rosids</taxon>
        <taxon>fabids</taxon>
        <taxon>Fagales</taxon>
        <taxon>Fagaceae</taxon>
        <taxon>Castanea</taxon>
    </lineage>
</organism>
<dbReference type="EMBL" id="JRKL02002419">
    <property type="protein sequence ID" value="KAF3959043.1"/>
    <property type="molecule type" value="Genomic_DNA"/>
</dbReference>
<feature type="transmembrane region" description="Helical" evidence="1">
    <location>
        <begin position="113"/>
        <end position="133"/>
    </location>
</feature>
<protein>
    <recommendedName>
        <fullName evidence="2">PGG domain-containing protein</fullName>
    </recommendedName>
</protein>
<keyword evidence="1" id="KW-0812">Transmembrane</keyword>
<evidence type="ECO:0000256" key="1">
    <source>
        <dbReference type="SAM" id="Phobius"/>
    </source>
</evidence>
<comment type="caution">
    <text evidence="3">The sequence shown here is derived from an EMBL/GenBank/DDBJ whole genome shotgun (WGS) entry which is preliminary data.</text>
</comment>
<reference evidence="3" key="1">
    <citation type="submission" date="2020-03" db="EMBL/GenBank/DDBJ databases">
        <title>Castanea mollissima Vanexum genome sequencing.</title>
        <authorList>
            <person name="Staton M."/>
        </authorList>
    </citation>
    <scope>NUCLEOTIDE SEQUENCE</scope>
    <source>
        <tissue evidence="3">Leaf</tissue>
    </source>
</reference>
<keyword evidence="1" id="KW-1133">Transmembrane helix</keyword>
<keyword evidence="1" id="KW-0472">Membrane</keyword>
<feature type="domain" description="PGG" evidence="2">
    <location>
        <begin position="105"/>
        <end position="211"/>
    </location>
</feature>
<keyword evidence="4" id="KW-1185">Reference proteome</keyword>
<dbReference type="Proteomes" id="UP000737018">
    <property type="component" value="Unassembled WGS sequence"/>
</dbReference>
<dbReference type="InterPro" id="IPR026961">
    <property type="entry name" value="PGG_dom"/>
</dbReference>
<evidence type="ECO:0000259" key="2">
    <source>
        <dbReference type="Pfam" id="PF13962"/>
    </source>
</evidence>
<gene>
    <name evidence="3" type="ORF">CMV_016107</name>
</gene>
<dbReference type="AlphaFoldDB" id="A0A8J4QUJ4"/>
<dbReference type="PANTHER" id="PTHR24177:SF416">
    <property type="entry name" value="PGG DOMAIN-CONTAINING PROTEIN"/>
    <property type="match status" value="1"/>
</dbReference>
<evidence type="ECO:0000313" key="3">
    <source>
        <dbReference type="EMBL" id="KAF3959043.1"/>
    </source>
</evidence>
<dbReference type="OrthoDB" id="598775at2759"/>
<dbReference type="Pfam" id="PF13962">
    <property type="entry name" value="PGG"/>
    <property type="match status" value="1"/>
</dbReference>
<dbReference type="PANTHER" id="PTHR24177">
    <property type="entry name" value="CASKIN"/>
    <property type="match status" value="1"/>
</dbReference>
<evidence type="ECO:0000313" key="4">
    <source>
        <dbReference type="Proteomes" id="UP000737018"/>
    </source>
</evidence>
<feature type="transmembrane region" description="Helical" evidence="1">
    <location>
        <begin position="189"/>
        <end position="212"/>
    </location>
</feature>